<keyword evidence="9" id="KW-1185">Reference proteome</keyword>
<keyword evidence="3" id="KW-0805">Transcription regulation</keyword>
<evidence type="ECO:0000259" key="7">
    <source>
        <dbReference type="PROSITE" id="PS51000"/>
    </source>
</evidence>
<keyword evidence="2" id="KW-0678">Repressor</keyword>
<dbReference type="SMART" id="SM01134">
    <property type="entry name" value="DeoRC"/>
    <property type="match status" value="1"/>
</dbReference>
<evidence type="ECO:0000256" key="3">
    <source>
        <dbReference type="ARBA" id="ARBA00023015"/>
    </source>
</evidence>
<dbReference type="InterPro" id="IPR001034">
    <property type="entry name" value="DeoR_HTH"/>
</dbReference>
<evidence type="ECO:0000256" key="1">
    <source>
        <dbReference type="ARBA" id="ARBA00021390"/>
    </source>
</evidence>
<dbReference type="InterPro" id="IPR014036">
    <property type="entry name" value="DeoR-like_C"/>
</dbReference>
<dbReference type="AlphaFoldDB" id="A0A6N9YSQ3"/>
<evidence type="ECO:0000313" key="9">
    <source>
        <dbReference type="Proteomes" id="UP000469185"/>
    </source>
</evidence>
<dbReference type="Proteomes" id="UP000469185">
    <property type="component" value="Unassembled WGS sequence"/>
</dbReference>
<dbReference type="InterPro" id="IPR050313">
    <property type="entry name" value="Carb_Metab_HTH_regulators"/>
</dbReference>
<evidence type="ECO:0000256" key="5">
    <source>
        <dbReference type="ARBA" id="ARBA00023163"/>
    </source>
</evidence>
<dbReference type="SMART" id="SM00420">
    <property type="entry name" value="HTH_DEOR"/>
    <property type="match status" value="1"/>
</dbReference>
<keyword evidence="4" id="KW-0238">DNA-binding</keyword>
<dbReference type="InterPro" id="IPR036390">
    <property type="entry name" value="WH_DNA-bd_sf"/>
</dbReference>
<dbReference type="GO" id="GO:0003700">
    <property type="term" value="F:DNA-binding transcription factor activity"/>
    <property type="evidence" value="ECO:0007669"/>
    <property type="project" value="InterPro"/>
</dbReference>
<comment type="caution">
    <text evidence="8">The sequence shown here is derived from an EMBL/GenBank/DDBJ whole genome shotgun (WGS) entry which is preliminary data.</text>
</comment>
<protein>
    <recommendedName>
        <fullName evidence="1">Lactose phosphotransferase system repressor</fullName>
    </recommendedName>
</protein>
<evidence type="ECO:0000256" key="2">
    <source>
        <dbReference type="ARBA" id="ARBA00022491"/>
    </source>
</evidence>
<dbReference type="Pfam" id="PF08220">
    <property type="entry name" value="HTH_DeoR"/>
    <property type="match status" value="1"/>
</dbReference>
<keyword evidence="5" id="KW-0804">Transcription</keyword>
<dbReference type="InterPro" id="IPR036388">
    <property type="entry name" value="WH-like_DNA-bd_sf"/>
</dbReference>
<dbReference type="PRINTS" id="PR00037">
    <property type="entry name" value="HTHLACR"/>
</dbReference>
<dbReference type="PANTHER" id="PTHR30363:SF4">
    <property type="entry name" value="GLYCEROL-3-PHOSPHATE REGULON REPRESSOR"/>
    <property type="match status" value="1"/>
</dbReference>
<name>A0A6N9YSQ3_9ACTN</name>
<evidence type="ECO:0000256" key="4">
    <source>
        <dbReference type="ARBA" id="ARBA00023125"/>
    </source>
</evidence>
<dbReference type="Gene3D" id="1.10.10.10">
    <property type="entry name" value="Winged helix-like DNA-binding domain superfamily/Winged helix DNA-binding domain"/>
    <property type="match status" value="1"/>
</dbReference>
<proteinExistence type="predicted"/>
<dbReference type="InterPro" id="IPR018356">
    <property type="entry name" value="Tscrpt_reg_HTH_DeoR_CS"/>
</dbReference>
<dbReference type="PANTHER" id="PTHR30363">
    <property type="entry name" value="HTH-TYPE TRANSCRIPTIONAL REGULATOR SRLR-RELATED"/>
    <property type="match status" value="1"/>
</dbReference>
<organism evidence="8 9">
    <name type="scientific">Phytoactinopolyspora alkaliphila</name>
    <dbReference type="NCBI Taxonomy" id="1783498"/>
    <lineage>
        <taxon>Bacteria</taxon>
        <taxon>Bacillati</taxon>
        <taxon>Actinomycetota</taxon>
        <taxon>Actinomycetes</taxon>
        <taxon>Jiangellales</taxon>
        <taxon>Jiangellaceae</taxon>
        <taxon>Phytoactinopolyspora</taxon>
    </lineage>
</organism>
<dbReference type="InterPro" id="IPR037171">
    <property type="entry name" value="NagB/RpiA_transferase-like"/>
</dbReference>
<dbReference type="SUPFAM" id="SSF100950">
    <property type="entry name" value="NagB/RpiA/CoA transferase-like"/>
    <property type="match status" value="1"/>
</dbReference>
<dbReference type="EMBL" id="JAAGOB010000015">
    <property type="protein sequence ID" value="NED98004.1"/>
    <property type="molecule type" value="Genomic_DNA"/>
</dbReference>
<evidence type="ECO:0000313" key="8">
    <source>
        <dbReference type="EMBL" id="NED98004.1"/>
    </source>
</evidence>
<dbReference type="PROSITE" id="PS00894">
    <property type="entry name" value="HTH_DEOR_1"/>
    <property type="match status" value="1"/>
</dbReference>
<evidence type="ECO:0000256" key="6">
    <source>
        <dbReference type="ARBA" id="ARBA00024937"/>
    </source>
</evidence>
<dbReference type="SUPFAM" id="SSF46785">
    <property type="entry name" value="Winged helix' DNA-binding domain"/>
    <property type="match status" value="1"/>
</dbReference>
<gene>
    <name evidence="8" type="ORF">G1H11_22150</name>
</gene>
<sequence>MAATHGGKGPLSKRTQAREVRQQTIVDHVVANGVATAAELTDLTGASLMTVHRDLDELARRGVVRKFHGGVSAQPSTVFESSSEYRLRVQVREKEALAGAALDVIEPGMSMMLDTSTTNLFLARRLSELDHGPLTVVTNYLPIMQTLRTVPDVHLIGIGGDYNSTHDAFLGMGAIEAISALSVDLAFLSTSAMTPETAYHQEPEIVMVKRAMMESGRRRVLLMDHTKLGKTALHRLGPVSEFHQLIVDAAADDALLREVGEHLHVRRA</sequence>
<accession>A0A6N9YSQ3</accession>
<feature type="domain" description="HTH deoR-type" evidence="7">
    <location>
        <begin position="18"/>
        <end position="73"/>
    </location>
</feature>
<dbReference type="GO" id="GO:0003677">
    <property type="term" value="F:DNA binding"/>
    <property type="evidence" value="ECO:0007669"/>
    <property type="project" value="UniProtKB-KW"/>
</dbReference>
<dbReference type="RefSeq" id="WP_163820787.1">
    <property type="nucleotide sequence ID" value="NZ_JAAGOB010000015.1"/>
</dbReference>
<dbReference type="PROSITE" id="PS51000">
    <property type="entry name" value="HTH_DEOR_2"/>
    <property type="match status" value="1"/>
</dbReference>
<dbReference type="Pfam" id="PF00455">
    <property type="entry name" value="DeoRC"/>
    <property type="match status" value="1"/>
</dbReference>
<comment type="function">
    <text evidence="6">Repressor of the lactose catabolism operon. Galactose-6-phosphate is the inducer.</text>
</comment>
<reference evidence="8 9" key="1">
    <citation type="submission" date="2020-02" db="EMBL/GenBank/DDBJ databases">
        <authorList>
            <person name="Li X.-J."/>
            <person name="Feng X.-M."/>
        </authorList>
    </citation>
    <scope>NUCLEOTIDE SEQUENCE [LARGE SCALE GENOMIC DNA]</scope>
    <source>
        <strain evidence="8 9">CGMCC 4.7225</strain>
    </source>
</reference>